<feature type="region of interest" description="Disordered" evidence="1">
    <location>
        <begin position="505"/>
        <end position="544"/>
    </location>
</feature>
<organism evidence="2 3">
    <name type="scientific">Fasciolopsis buskii</name>
    <dbReference type="NCBI Taxonomy" id="27845"/>
    <lineage>
        <taxon>Eukaryota</taxon>
        <taxon>Metazoa</taxon>
        <taxon>Spiralia</taxon>
        <taxon>Lophotrochozoa</taxon>
        <taxon>Platyhelminthes</taxon>
        <taxon>Trematoda</taxon>
        <taxon>Digenea</taxon>
        <taxon>Plagiorchiida</taxon>
        <taxon>Echinostomata</taxon>
        <taxon>Echinostomatoidea</taxon>
        <taxon>Fasciolidae</taxon>
        <taxon>Fasciolopsis</taxon>
    </lineage>
</organism>
<name>A0A8E0RU09_9TREM</name>
<feature type="compositionally biased region" description="Polar residues" evidence="1">
    <location>
        <begin position="137"/>
        <end position="156"/>
    </location>
</feature>
<dbReference type="EMBL" id="LUCM01007039">
    <property type="protein sequence ID" value="KAA0190463.1"/>
    <property type="molecule type" value="Genomic_DNA"/>
</dbReference>
<sequence>MTAEVIPPITSDEGKFILFLISSGLINFANCSLKMLREAPRIQKVDEVSDNFLSEIAVILFGSNIGVRLSVSPEIPRASLNQLHLFSTTHGQDSVHRNMSAELRKPLRIITCDPTSSAKNQLAGTNTGSPAEAKIPGTSTSESNPHQNRHSSSTARLNPIHRLHPYFSLPSDSSPPATPKGADEMVEIVSRAFSISYCNLFWFQKTAVTSLAASAPHQFCPQVIRSSLNLLDQDSDSYDDPDELKQTVIPRRCLNRKTSSSSSGRGHSPTQTLTAPGASITSRPSSLSDSSPLPLLPTELPRISKEGMSPRDVACQTVENIIPKSDGHELQFNSQVQNRNAKSGIHDSCTSVATTNSILAWPAGHLRFKSDPHGGSGSSTASVLSSSFQSKSCARGHIGPSPSTSVLFAHTEGFSRALKRRLDYLRMIFSRAHDEAEAVGQLVQLIGSQHLDTLEFMEQCLRKDRSAEQELADATTSRITYSFKPLEKMVQRILLGIEVLLRRHRTPPGRPPMRSRVSSTRSRFPVRRSSTKGSSKFTTNTCSKSDASRMDHFEELMNMKHS</sequence>
<dbReference type="OrthoDB" id="6257405at2759"/>
<evidence type="ECO:0000313" key="3">
    <source>
        <dbReference type="Proteomes" id="UP000728185"/>
    </source>
</evidence>
<evidence type="ECO:0000313" key="2">
    <source>
        <dbReference type="EMBL" id="KAA0190463.1"/>
    </source>
</evidence>
<evidence type="ECO:0000256" key="1">
    <source>
        <dbReference type="SAM" id="MobiDB-lite"/>
    </source>
</evidence>
<dbReference type="Proteomes" id="UP000728185">
    <property type="component" value="Unassembled WGS sequence"/>
</dbReference>
<dbReference type="AlphaFoldDB" id="A0A8E0RU09"/>
<feature type="compositionally biased region" description="Polar residues" evidence="1">
    <location>
        <begin position="118"/>
        <end position="129"/>
    </location>
</feature>
<feature type="compositionally biased region" description="Polar residues" evidence="1">
    <location>
        <begin position="264"/>
        <end position="283"/>
    </location>
</feature>
<feature type="compositionally biased region" description="Polar residues" evidence="1">
    <location>
        <begin position="531"/>
        <end position="544"/>
    </location>
</feature>
<feature type="region of interest" description="Disordered" evidence="1">
    <location>
        <begin position="118"/>
        <end position="157"/>
    </location>
</feature>
<feature type="compositionally biased region" description="Low complexity" evidence="1">
    <location>
        <begin position="284"/>
        <end position="301"/>
    </location>
</feature>
<proteinExistence type="predicted"/>
<comment type="caution">
    <text evidence="2">The sequence shown here is derived from an EMBL/GenBank/DDBJ whole genome shotgun (WGS) entry which is preliminary data.</text>
</comment>
<keyword evidence="3" id="KW-1185">Reference proteome</keyword>
<reference evidence="2" key="1">
    <citation type="submission" date="2019-05" db="EMBL/GenBank/DDBJ databases">
        <title>Annotation for the trematode Fasciolopsis buski.</title>
        <authorList>
            <person name="Choi Y.-J."/>
        </authorList>
    </citation>
    <scope>NUCLEOTIDE SEQUENCE</scope>
    <source>
        <strain evidence="2">HT</strain>
        <tissue evidence="2">Whole worm</tissue>
    </source>
</reference>
<protein>
    <submittedName>
        <fullName evidence="2">Uncharacterized protein</fullName>
    </submittedName>
</protein>
<accession>A0A8E0RU09</accession>
<gene>
    <name evidence="2" type="ORF">FBUS_04995</name>
</gene>
<feature type="region of interest" description="Disordered" evidence="1">
    <location>
        <begin position="236"/>
        <end position="310"/>
    </location>
</feature>